<keyword evidence="8" id="KW-0072">Autophagy</keyword>
<dbReference type="SMART" id="SM00593">
    <property type="entry name" value="RUN"/>
    <property type="match status" value="1"/>
</dbReference>
<dbReference type="InParanoid" id="A0A2P6N938"/>
<name>A0A2P6N938_9EUKA</name>
<keyword evidence="4" id="KW-0677">Repeat</keyword>
<evidence type="ECO:0000256" key="2">
    <source>
        <dbReference type="ARBA" id="ARBA00022553"/>
    </source>
</evidence>
<evidence type="ECO:0000313" key="11">
    <source>
        <dbReference type="EMBL" id="PRP80450.1"/>
    </source>
</evidence>
<dbReference type="PANTHER" id="PTHR12326:SF3">
    <property type="entry name" value="DIFFERENTIALLY EXPRESSED IN FDCP 8 HOMOLOG"/>
    <property type="match status" value="1"/>
</dbReference>
<comment type="subcellular location">
    <subcellularLocation>
        <location evidence="1">Late endosome</location>
    </subcellularLocation>
</comment>
<accession>A0A2P6N938</accession>
<evidence type="ECO:0000256" key="4">
    <source>
        <dbReference type="ARBA" id="ARBA00022737"/>
    </source>
</evidence>
<feature type="compositionally biased region" description="Basic and acidic residues" evidence="9">
    <location>
        <begin position="565"/>
        <end position="601"/>
    </location>
</feature>
<dbReference type="GO" id="GO:0006914">
    <property type="term" value="P:autophagy"/>
    <property type="evidence" value="ECO:0007669"/>
    <property type="project" value="UniProtKB-KW"/>
</dbReference>
<feature type="compositionally biased region" description="Basic and acidic residues" evidence="9">
    <location>
        <begin position="289"/>
        <end position="314"/>
    </location>
</feature>
<dbReference type="InterPro" id="IPR004012">
    <property type="entry name" value="Run_dom"/>
</dbReference>
<evidence type="ECO:0000256" key="1">
    <source>
        <dbReference type="ARBA" id="ARBA00004603"/>
    </source>
</evidence>
<feature type="compositionally biased region" description="Polar residues" evidence="9">
    <location>
        <begin position="365"/>
        <end position="385"/>
    </location>
</feature>
<keyword evidence="12" id="KW-1185">Reference proteome</keyword>
<keyword evidence="6" id="KW-0863">Zinc-finger</keyword>
<keyword evidence="7" id="KW-0862">Zinc</keyword>
<protein>
    <recommendedName>
        <fullName evidence="10">RUN domain-containing protein</fullName>
    </recommendedName>
</protein>
<keyword evidence="3" id="KW-0479">Metal-binding</keyword>
<dbReference type="OrthoDB" id="19748at2759"/>
<dbReference type="SMART" id="SM01175">
    <property type="entry name" value="DUF4206"/>
    <property type="match status" value="1"/>
</dbReference>
<dbReference type="GO" id="GO:0008270">
    <property type="term" value="F:zinc ion binding"/>
    <property type="evidence" value="ECO:0007669"/>
    <property type="project" value="UniProtKB-KW"/>
</dbReference>
<dbReference type="SUPFAM" id="SSF140741">
    <property type="entry name" value="RUN domain-like"/>
    <property type="match status" value="1"/>
</dbReference>
<dbReference type="EMBL" id="MDYQ01000149">
    <property type="protein sequence ID" value="PRP80450.1"/>
    <property type="molecule type" value="Genomic_DNA"/>
</dbReference>
<sequence>MSDFWLRAVGDGEYVNSVRFDAERKELGDEIHKATRALLAEAFSGEEVHTITEKSPTLRQFAIALEYILKHGLRSRGDVRSTMWNYLEVLEKIPQTSSTISNLRRLTKVTSSEGRARAWIRLALNTNMLDTHLQYLLKSSATESCYEAHAYIREPSSASFMLSLITGLNGIPFSLSVDDSQLEYYLDLFKTPVTTNKSEKRRKVKKKTINLDHEEGVVEEEEEMNKKGRQGEKRIIVPDSPIENKIQAEEERVEKYRREVLEEEIRIAEQQKREEERRKALEEKIQYEREQRRKMAEEDANRRQDELEKLQKEADEVDMTTLEAQRIQQLIEEQERKRREQLLNRSLSSSTNDLQNLEKIASTNQLRNSAPSTPMMSSPQLSHNQWNRRDLDHQSRDADRRGKEEGVKRRTFGSSFRTASEEDMVHKRREEDRKKKMEEDLRKLLNEEKEKLAQMITTGSLSTTIELDLSLATETTIDDKESVSGIDAEEGREEQSGEREEEEEEAERNGQTEDGHEEREERLGGGEGIERVEIESEGVIEKVHQEILDQTIKDNVGDVADETEEQKREKLNGIEEEKDREEQERRSEEVKREERELESNRPRRQSGIIVTEEEVERKRKEAQERVKQRIARIEEERKRNTPNTQSPVVTRMETHDQDLTKDLEDLDDMLKQVDIEMDSPTQTALRKRIEEERRSKAEEEERRREEEARRIAAEDEDMNSLLEYQMQFKKKRESIRITHNIEEIAQQTNTIEENAAERVKADTNRTNRNQMDRLDSTVHTSSIGPDTAFKRDLQDYSRILEAETAAIIHSDHSSDEPVSFSANQDDQWLLRSLKEGEQDKSKPTEPELQTPVSAISNRYLAKHLTQSRVDAQPSPRFSGFVSPQLVPPVDLSSSIGSGANKNRSRSFGSQGKGRSKSNIFDFRQSLTLDNPLKVEQGTNMVYYVTHTKGRPSDQENICFTCGSRLETGIPPFIIAPLTQQASFPQNLNTANILESTIVTSVITTKGQSYQLVYFRPYPICDASKAFLELTVDDPVYDISAISSGLFYKVPNLRNVKILRRQLYYLKDYIFNCDRVSQEKVVKEISDRLHIIHNTDIYSLQDLMDLNTEKLIDWIRDLTERFIVHVTKHAKREARSVGFVRIRKCHTPYHRTCKRRSPNCCPICERSGQDGRWDASVDNDTDDIDTVQQFKSGLERGSSFRF</sequence>
<dbReference type="PANTHER" id="PTHR12326">
    <property type="entry name" value="PLECKSTRIN HOMOLOGY DOMAIN CONTAINING PROTEIN"/>
    <property type="match status" value="1"/>
</dbReference>
<dbReference type="GO" id="GO:0005770">
    <property type="term" value="C:late endosome"/>
    <property type="evidence" value="ECO:0007669"/>
    <property type="project" value="UniProtKB-SubCell"/>
</dbReference>
<dbReference type="Pfam" id="PF02759">
    <property type="entry name" value="RUN"/>
    <property type="match status" value="1"/>
</dbReference>
<dbReference type="AlphaFoldDB" id="A0A2P6N938"/>
<comment type="caution">
    <text evidence="11">The sequence shown here is derived from an EMBL/GenBank/DDBJ whole genome shotgun (WGS) entry which is preliminary data.</text>
</comment>
<evidence type="ECO:0000256" key="9">
    <source>
        <dbReference type="SAM" id="MobiDB-lite"/>
    </source>
</evidence>
<dbReference type="STRING" id="1890364.A0A2P6N938"/>
<evidence type="ECO:0000256" key="8">
    <source>
        <dbReference type="ARBA" id="ARBA00023006"/>
    </source>
</evidence>
<feature type="region of interest" description="Disordered" evidence="9">
    <location>
        <begin position="476"/>
        <end position="658"/>
    </location>
</feature>
<dbReference type="Gene3D" id="1.20.58.900">
    <property type="match status" value="1"/>
</dbReference>
<evidence type="ECO:0000313" key="12">
    <source>
        <dbReference type="Proteomes" id="UP000241769"/>
    </source>
</evidence>
<evidence type="ECO:0000256" key="6">
    <source>
        <dbReference type="ARBA" id="ARBA00022771"/>
    </source>
</evidence>
<evidence type="ECO:0000256" key="3">
    <source>
        <dbReference type="ARBA" id="ARBA00022723"/>
    </source>
</evidence>
<keyword evidence="5" id="KW-0967">Endosome</keyword>
<evidence type="ECO:0000256" key="5">
    <source>
        <dbReference type="ARBA" id="ARBA00022753"/>
    </source>
</evidence>
<dbReference type="Pfam" id="PF13901">
    <property type="entry name" value="RH_dom"/>
    <property type="match status" value="1"/>
</dbReference>
<proteinExistence type="predicted"/>
<feature type="compositionally biased region" description="Basic and acidic residues" evidence="9">
    <location>
        <begin position="615"/>
        <end position="639"/>
    </location>
</feature>
<dbReference type="InterPro" id="IPR037213">
    <property type="entry name" value="Run_dom_sf"/>
</dbReference>
<feature type="compositionally biased region" description="Polar residues" evidence="9">
    <location>
        <begin position="891"/>
        <end position="909"/>
    </location>
</feature>
<feature type="region of interest" description="Disordered" evidence="9">
    <location>
        <begin position="678"/>
        <end position="711"/>
    </location>
</feature>
<dbReference type="PROSITE" id="PS50826">
    <property type="entry name" value="RUN"/>
    <property type="match status" value="1"/>
</dbReference>
<feature type="compositionally biased region" description="Basic and acidic residues" evidence="9">
    <location>
        <begin position="387"/>
        <end position="408"/>
    </location>
</feature>
<keyword evidence="2" id="KW-0597">Phosphoprotein</keyword>
<feature type="compositionally biased region" description="Basic and acidic residues" evidence="9">
    <location>
        <begin position="687"/>
        <end position="711"/>
    </location>
</feature>
<feature type="compositionally biased region" description="Basic and acidic residues" evidence="9">
    <location>
        <begin position="507"/>
        <end position="556"/>
    </location>
</feature>
<dbReference type="CDD" id="cd17671">
    <property type="entry name" value="RUN"/>
    <property type="match status" value="1"/>
</dbReference>
<evidence type="ECO:0000259" key="10">
    <source>
        <dbReference type="PROSITE" id="PS50826"/>
    </source>
</evidence>
<feature type="region of interest" description="Disordered" evidence="9">
    <location>
        <begin position="365"/>
        <end position="437"/>
    </location>
</feature>
<dbReference type="InterPro" id="IPR051366">
    <property type="entry name" value="DEF8"/>
</dbReference>
<evidence type="ECO:0000256" key="7">
    <source>
        <dbReference type="ARBA" id="ARBA00022833"/>
    </source>
</evidence>
<gene>
    <name evidence="11" type="ORF">PROFUN_11905</name>
</gene>
<feature type="region of interest" description="Disordered" evidence="9">
    <location>
        <begin position="891"/>
        <end position="916"/>
    </location>
</feature>
<organism evidence="11 12">
    <name type="scientific">Planoprotostelium fungivorum</name>
    <dbReference type="NCBI Taxonomy" id="1890364"/>
    <lineage>
        <taxon>Eukaryota</taxon>
        <taxon>Amoebozoa</taxon>
        <taxon>Evosea</taxon>
        <taxon>Variosea</taxon>
        <taxon>Cavosteliida</taxon>
        <taxon>Cavosteliaceae</taxon>
        <taxon>Planoprotostelium</taxon>
    </lineage>
</organism>
<reference evidence="11 12" key="1">
    <citation type="journal article" date="2018" name="Genome Biol. Evol.">
        <title>Multiple Roots of Fruiting Body Formation in Amoebozoa.</title>
        <authorList>
            <person name="Hillmann F."/>
            <person name="Forbes G."/>
            <person name="Novohradska S."/>
            <person name="Ferling I."/>
            <person name="Riege K."/>
            <person name="Groth M."/>
            <person name="Westermann M."/>
            <person name="Marz M."/>
            <person name="Spaller T."/>
            <person name="Winckler T."/>
            <person name="Schaap P."/>
            <person name="Glockner G."/>
        </authorList>
    </citation>
    <scope>NUCLEOTIDE SEQUENCE [LARGE SCALE GENOMIC DNA]</scope>
    <source>
        <strain evidence="11 12">Jena</strain>
    </source>
</reference>
<feature type="domain" description="RUN" evidence="10">
    <location>
        <begin position="52"/>
        <end position="180"/>
    </location>
</feature>
<feature type="region of interest" description="Disordered" evidence="9">
    <location>
        <begin position="289"/>
        <end position="320"/>
    </location>
</feature>
<dbReference type="InterPro" id="IPR025258">
    <property type="entry name" value="RH_dom"/>
</dbReference>
<feature type="compositionally biased region" description="Basic and acidic residues" evidence="9">
    <location>
        <begin position="419"/>
        <end position="437"/>
    </location>
</feature>
<dbReference type="Proteomes" id="UP000241769">
    <property type="component" value="Unassembled WGS sequence"/>
</dbReference>